<organism evidence="1 2">
    <name type="scientific">Leptospira stimsonii</name>
    <dbReference type="NCBI Taxonomy" id="2202203"/>
    <lineage>
        <taxon>Bacteria</taxon>
        <taxon>Pseudomonadati</taxon>
        <taxon>Spirochaetota</taxon>
        <taxon>Spirochaetia</taxon>
        <taxon>Leptospirales</taxon>
        <taxon>Leptospiraceae</taxon>
        <taxon>Leptospira</taxon>
    </lineage>
</organism>
<name>A0A396ZDG6_9LEPT</name>
<dbReference type="AlphaFoldDB" id="A0A396ZDG6"/>
<accession>A0A396ZDG6</accession>
<gene>
    <name evidence="1" type="ORF">DLM75_05140</name>
</gene>
<dbReference type="InterPro" id="IPR011458">
    <property type="entry name" value="DUF1564"/>
</dbReference>
<comment type="caution">
    <text evidence="1">The sequence shown here is derived from an EMBL/GenBank/DDBJ whole genome shotgun (WGS) entry which is preliminary data.</text>
</comment>
<reference evidence="2" key="1">
    <citation type="submission" date="2018-05" db="EMBL/GenBank/DDBJ databases">
        <title>Leptospira yasudae sp. nov. and Leptospira stimsonii sp. nov., two pathogenic species of the genus Leptospira isolated from environmental sources.</title>
        <authorList>
            <person name="Casanovas-Massana A."/>
            <person name="Hamond C."/>
            <person name="Santos L.A."/>
            <person name="Hacker K.P."/>
            <person name="Balassiano I."/>
            <person name="Medeiros M.A."/>
            <person name="Reis M.G."/>
            <person name="Ko A.I."/>
            <person name="Wunder E.A."/>
        </authorList>
    </citation>
    <scope>NUCLEOTIDE SEQUENCE [LARGE SCALE GENOMIC DNA]</scope>
    <source>
        <strain evidence="2">Yale</strain>
    </source>
</reference>
<sequence>MESIFLNSDERIESRLAERKEKVVTLLIPENYFDRLSSEEQKKLSKKLPYLLRRYAKLLSSRSRLNSKADSILYQNPGKMKKMNFRTNTGYWSLLGALAQAHGVSRCFLFNFLLSLEEAEVGDSIEDILNAGVPTFHDVYRYIWQLDLIQNTITRSLDFFPNPISPFFDMSFPWARSLILPK</sequence>
<dbReference type="RefSeq" id="WP_118967397.1">
    <property type="nucleotide sequence ID" value="NZ_QHCT01000001.1"/>
</dbReference>
<dbReference type="OrthoDB" id="336902at2"/>
<evidence type="ECO:0000313" key="1">
    <source>
        <dbReference type="EMBL" id="RHX92565.1"/>
    </source>
</evidence>
<proteinExistence type="predicted"/>
<dbReference type="EMBL" id="QHCT01000001">
    <property type="protein sequence ID" value="RHX92565.1"/>
    <property type="molecule type" value="Genomic_DNA"/>
</dbReference>
<dbReference type="Proteomes" id="UP000265798">
    <property type="component" value="Unassembled WGS sequence"/>
</dbReference>
<protein>
    <submittedName>
        <fullName evidence="1">DUF1564 domain-containing protein</fullName>
    </submittedName>
</protein>
<dbReference type="Pfam" id="PF07600">
    <property type="entry name" value="DUF1564"/>
    <property type="match status" value="1"/>
</dbReference>
<evidence type="ECO:0000313" key="2">
    <source>
        <dbReference type="Proteomes" id="UP000265798"/>
    </source>
</evidence>